<evidence type="ECO:0000313" key="7">
    <source>
        <dbReference type="Proteomes" id="UP000751518"/>
    </source>
</evidence>
<keyword evidence="1 6" id="KW-0436">Ligase</keyword>
<dbReference type="InterPro" id="IPR036615">
    <property type="entry name" value="Mur_ligase_C_dom_sf"/>
</dbReference>
<keyword evidence="4" id="KW-0472">Membrane</keyword>
<evidence type="ECO:0000256" key="2">
    <source>
        <dbReference type="ARBA" id="ARBA00022741"/>
    </source>
</evidence>
<dbReference type="SUPFAM" id="SSF53623">
    <property type="entry name" value="MurD-like peptide ligases, catalytic domain"/>
    <property type="match status" value="1"/>
</dbReference>
<evidence type="ECO:0000313" key="6">
    <source>
        <dbReference type="EMBL" id="MCA9392152.1"/>
    </source>
</evidence>
<keyword evidence="4" id="KW-0812">Transmembrane</keyword>
<evidence type="ECO:0000256" key="3">
    <source>
        <dbReference type="ARBA" id="ARBA00022840"/>
    </source>
</evidence>
<protein>
    <submittedName>
        <fullName evidence="6">UDP-N-acetylmuramoyl-tripeptide--D-alanyl-D-alanine ligase</fullName>
    </submittedName>
</protein>
<dbReference type="InterPro" id="IPR036565">
    <property type="entry name" value="Mur-like_cat_sf"/>
</dbReference>
<keyword evidence="2" id="KW-0547">Nucleotide-binding</keyword>
<dbReference type="GO" id="GO:0016881">
    <property type="term" value="F:acid-amino acid ligase activity"/>
    <property type="evidence" value="ECO:0007669"/>
    <property type="project" value="InterPro"/>
</dbReference>
<organism evidence="6 7">
    <name type="scientific">candidate division WWE3 bacterium</name>
    <dbReference type="NCBI Taxonomy" id="2053526"/>
    <lineage>
        <taxon>Bacteria</taxon>
        <taxon>Katanobacteria</taxon>
    </lineage>
</organism>
<dbReference type="InterPro" id="IPR013221">
    <property type="entry name" value="Mur_ligase_cen"/>
</dbReference>
<sequence length="426" mass="46804">MRLFFYWIYLWQLHEYRLDLALVYLRQFTREDLLSLVFIGQKRRPSPTIKAVLIAALSAFYAIVILIFFLSLFVHLLIAATLTYFLTFVSVSLAVGTIAIPSRVIGLVVARLASVKVNKMSNLIVIGVTGSYGKTSTKDAIAAVLSQKYSVLKTPGGVNTKIGVSLFILKNLNAEYEVFVVEMGAYKRGEIKEIVNIVRPDISVVTGINEQHIALFGSIENTIKAKFEIVDGLNDSGVAVLNVADANVSGRLDEIQGRDVITYSSTSPHENVNAAIAVAKHMGLSQDEINAGREKIAVPESRFNVITGANGVTLIDDSYNSNPSGFRFACGYVNDMPKETKILVTTGVYELGKYSKQVNTALGDLASSIFTEIFVVEVLHKDFIGGEFIESAEVLLSKLDGRLDAQTVILFEGRNLTIRYALEKLK</sequence>
<dbReference type="Gene3D" id="3.90.190.20">
    <property type="entry name" value="Mur ligase, C-terminal domain"/>
    <property type="match status" value="1"/>
</dbReference>
<reference evidence="6" key="2">
    <citation type="journal article" date="2021" name="Microbiome">
        <title>Successional dynamics and alternative stable states in a saline activated sludge microbial community over 9 years.</title>
        <authorList>
            <person name="Wang Y."/>
            <person name="Ye J."/>
            <person name="Ju F."/>
            <person name="Liu L."/>
            <person name="Boyd J.A."/>
            <person name="Deng Y."/>
            <person name="Parks D.H."/>
            <person name="Jiang X."/>
            <person name="Yin X."/>
            <person name="Woodcroft B.J."/>
            <person name="Tyson G.W."/>
            <person name="Hugenholtz P."/>
            <person name="Polz M.F."/>
            <person name="Zhang T."/>
        </authorList>
    </citation>
    <scope>NUCLEOTIDE SEQUENCE</scope>
    <source>
        <strain evidence="6">HKST-UBA03</strain>
    </source>
</reference>
<evidence type="ECO:0000256" key="1">
    <source>
        <dbReference type="ARBA" id="ARBA00022598"/>
    </source>
</evidence>
<dbReference type="InterPro" id="IPR051046">
    <property type="entry name" value="MurCDEF_CellWall_CoF430Synth"/>
</dbReference>
<feature type="transmembrane region" description="Helical" evidence="4">
    <location>
        <begin position="84"/>
        <end position="110"/>
    </location>
</feature>
<proteinExistence type="predicted"/>
<dbReference type="PANTHER" id="PTHR43024:SF1">
    <property type="entry name" value="UDP-N-ACETYLMURAMOYL-TRIPEPTIDE--D-ALANYL-D-ALANINE LIGASE"/>
    <property type="match status" value="1"/>
</dbReference>
<feature type="domain" description="Mur ligase central" evidence="5">
    <location>
        <begin position="128"/>
        <end position="286"/>
    </location>
</feature>
<accession>A0A955LKW4</accession>
<reference evidence="6" key="1">
    <citation type="submission" date="2020-04" db="EMBL/GenBank/DDBJ databases">
        <authorList>
            <person name="Zhang T."/>
        </authorList>
    </citation>
    <scope>NUCLEOTIDE SEQUENCE</scope>
    <source>
        <strain evidence="6">HKST-UBA03</strain>
    </source>
</reference>
<name>A0A955LKW4_UNCKA</name>
<dbReference type="Proteomes" id="UP000751518">
    <property type="component" value="Unassembled WGS sequence"/>
</dbReference>
<dbReference type="SUPFAM" id="SSF53244">
    <property type="entry name" value="MurD-like peptide ligases, peptide-binding domain"/>
    <property type="match status" value="1"/>
</dbReference>
<gene>
    <name evidence="6" type="ORF">KC614_03025</name>
</gene>
<dbReference type="AlphaFoldDB" id="A0A955LKW4"/>
<dbReference type="Gene3D" id="3.40.1190.10">
    <property type="entry name" value="Mur-like, catalytic domain"/>
    <property type="match status" value="1"/>
</dbReference>
<keyword evidence="3" id="KW-0067">ATP-binding</keyword>
<evidence type="ECO:0000259" key="5">
    <source>
        <dbReference type="Pfam" id="PF08245"/>
    </source>
</evidence>
<evidence type="ECO:0000256" key="4">
    <source>
        <dbReference type="SAM" id="Phobius"/>
    </source>
</evidence>
<dbReference type="Pfam" id="PF08245">
    <property type="entry name" value="Mur_ligase_M"/>
    <property type="match status" value="1"/>
</dbReference>
<keyword evidence="4" id="KW-1133">Transmembrane helix</keyword>
<feature type="transmembrane region" description="Helical" evidence="4">
    <location>
        <begin position="51"/>
        <end position="78"/>
    </location>
</feature>
<dbReference type="PANTHER" id="PTHR43024">
    <property type="entry name" value="UDP-N-ACETYLMURAMOYL-TRIPEPTIDE--D-ALANYL-D-ALANINE LIGASE"/>
    <property type="match status" value="1"/>
</dbReference>
<dbReference type="EMBL" id="JAGQKZ010000023">
    <property type="protein sequence ID" value="MCA9392152.1"/>
    <property type="molecule type" value="Genomic_DNA"/>
</dbReference>
<comment type="caution">
    <text evidence="6">The sequence shown here is derived from an EMBL/GenBank/DDBJ whole genome shotgun (WGS) entry which is preliminary data.</text>
</comment>
<dbReference type="GO" id="GO:0005524">
    <property type="term" value="F:ATP binding"/>
    <property type="evidence" value="ECO:0007669"/>
    <property type="project" value="UniProtKB-KW"/>
</dbReference>